<dbReference type="EMBL" id="OR339795">
    <property type="protein sequence ID" value="WNL49364.1"/>
    <property type="molecule type" value="Genomic_DNA"/>
</dbReference>
<reference evidence="1" key="1">
    <citation type="submission" date="2023-07" db="EMBL/GenBank/DDBJ databases">
        <authorList>
            <person name="Li D."/>
        </authorList>
    </citation>
    <scope>NUCLEOTIDE SEQUENCE</scope>
</reference>
<proteinExistence type="predicted"/>
<organism evidence="1">
    <name type="scientific">Escherichia phage phi456</name>
    <dbReference type="NCBI Taxonomy" id="3075925"/>
    <lineage>
        <taxon>Viruses</taxon>
        <taxon>Duplodnaviria</taxon>
        <taxon>Heunggongvirae</taxon>
        <taxon>Uroviricota</taxon>
        <taxon>Caudoviricetes</taxon>
        <taxon>Punavirus</taxon>
        <taxon>Punavirus P1</taxon>
    </lineage>
</organism>
<sequence length="48" mass="5046">MTGHTGFAVSTRISRIRHFFDSESAAVSSSVAIPASTASYRQAISKSA</sequence>
<accession>A0AA96IYE3</accession>
<protein>
    <submittedName>
        <fullName evidence="1">Uncharacterized protein</fullName>
    </submittedName>
</protein>
<evidence type="ECO:0000313" key="1">
    <source>
        <dbReference type="EMBL" id="WNL49364.1"/>
    </source>
</evidence>
<name>A0AA96IYE3_9CAUD</name>